<reference evidence="3" key="1">
    <citation type="submission" date="2017-01" db="EMBL/GenBank/DDBJ databases">
        <authorList>
            <person name="Varghese N."/>
            <person name="Submissions S."/>
        </authorList>
    </citation>
    <scope>NUCLEOTIDE SEQUENCE [LARGE SCALE GENOMIC DNA]</scope>
    <source>
        <strain evidence="3">DSM 29591</strain>
    </source>
</reference>
<proteinExistence type="predicted"/>
<dbReference type="STRING" id="287098.SAMN05421665_2375"/>
<sequence>MSHQTPSFVARERGGFESTKCAEDTPPLARPEGGLGCTGLVIDNPKKKRTFGLRKSIKYAIREVMLDLYFTDHGLYGSKILNIAWPEEA</sequence>
<protein>
    <submittedName>
        <fullName evidence="2">Uncharacterized protein</fullName>
    </submittedName>
</protein>
<organism evidence="2 3">
    <name type="scientific">Yoonia rosea</name>
    <dbReference type="NCBI Taxonomy" id="287098"/>
    <lineage>
        <taxon>Bacteria</taxon>
        <taxon>Pseudomonadati</taxon>
        <taxon>Pseudomonadota</taxon>
        <taxon>Alphaproteobacteria</taxon>
        <taxon>Rhodobacterales</taxon>
        <taxon>Paracoccaceae</taxon>
        <taxon>Yoonia</taxon>
    </lineage>
</organism>
<keyword evidence="3" id="KW-1185">Reference proteome</keyword>
<dbReference type="EMBL" id="FTPR01000002">
    <property type="protein sequence ID" value="SIT87374.1"/>
    <property type="molecule type" value="Genomic_DNA"/>
</dbReference>
<evidence type="ECO:0000313" key="3">
    <source>
        <dbReference type="Proteomes" id="UP000186997"/>
    </source>
</evidence>
<dbReference type="Proteomes" id="UP000186997">
    <property type="component" value="Unassembled WGS sequence"/>
</dbReference>
<name>A0A1R3XCB9_9RHOB</name>
<evidence type="ECO:0000256" key="1">
    <source>
        <dbReference type="SAM" id="MobiDB-lite"/>
    </source>
</evidence>
<accession>A0A1R3XCB9</accession>
<evidence type="ECO:0000313" key="2">
    <source>
        <dbReference type="EMBL" id="SIT87374.1"/>
    </source>
</evidence>
<dbReference type="RefSeq" id="WP_076659982.1">
    <property type="nucleotide sequence ID" value="NZ_FTPR01000002.1"/>
</dbReference>
<dbReference type="AlphaFoldDB" id="A0A1R3XCB9"/>
<feature type="compositionally biased region" description="Basic and acidic residues" evidence="1">
    <location>
        <begin position="10"/>
        <end position="23"/>
    </location>
</feature>
<feature type="region of interest" description="Disordered" evidence="1">
    <location>
        <begin position="1"/>
        <end position="28"/>
    </location>
</feature>
<gene>
    <name evidence="2" type="ORF">SAMN05421665_2375</name>
</gene>